<keyword evidence="2" id="KW-0560">Oxidoreductase</keyword>
<keyword evidence="1" id="KW-0521">NADP</keyword>
<dbReference type="Pfam" id="PF13602">
    <property type="entry name" value="ADH_zinc_N_2"/>
    <property type="match status" value="1"/>
</dbReference>
<evidence type="ECO:0000313" key="4">
    <source>
        <dbReference type="EMBL" id="MFC4754123.1"/>
    </source>
</evidence>
<dbReference type="CDD" id="cd05276">
    <property type="entry name" value="p53_inducible_oxidoreductase"/>
    <property type="match status" value="1"/>
</dbReference>
<dbReference type="Proteomes" id="UP001595836">
    <property type="component" value="Unassembled WGS sequence"/>
</dbReference>
<dbReference type="SUPFAM" id="SSF50129">
    <property type="entry name" value="GroES-like"/>
    <property type="match status" value="1"/>
</dbReference>
<gene>
    <name evidence="4" type="ORF">ACFO7U_04920</name>
</gene>
<organism evidence="4 5">
    <name type="scientific">Dietzia aurantiaca</name>
    <dbReference type="NCBI Taxonomy" id="983873"/>
    <lineage>
        <taxon>Bacteria</taxon>
        <taxon>Bacillati</taxon>
        <taxon>Actinomycetota</taxon>
        <taxon>Actinomycetes</taxon>
        <taxon>Mycobacteriales</taxon>
        <taxon>Dietziaceae</taxon>
        <taxon>Dietzia</taxon>
    </lineage>
</organism>
<dbReference type="InterPro" id="IPR013154">
    <property type="entry name" value="ADH-like_N"/>
</dbReference>
<name>A0ABV9PRL5_9ACTN</name>
<sequence>MIAVVATEPGGPEVLTLRELPDPTPGPGEVTIDVVATAVNRADTLQRRGHYPPPPGTSELIGLECSGTVREVGDGVMGLEPGQPVCALLAGGGYASVVSAPAAQVMSAPEGIDLATAAAVPEAAATVWSNVFMEAALRPGESLLVHGGAGGLGSLAIQIAHALGHPVSTTAGSADKVALCESLGAAPAVNYREEDFAERVLDHTQGRGVDVVLDNIGGPYLERNLKVLALGGRLAIIGMQGGARAELPIGRLMQKRARIIATSLRPRPVEEKGAICAQLVEHVWPLIASGQVAPVVDSTLPLSEAAAAHERLESSQHAGKIVLTV</sequence>
<evidence type="ECO:0000256" key="2">
    <source>
        <dbReference type="ARBA" id="ARBA00023002"/>
    </source>
</evidence>
<feature type="domain" description="Enoyl reductase (ER)" evidence="3">
    <location>
        <begin position="10"/>
        <end position="323"/>
    </location>
</feature>
<dbReference type="Gene3D" id="3.40.50.720">
    <property type="entry name" value="NAD(P)-binding Rossmann-like Domain"/>
    <property type="match status" value="1"/>
</dbReference>
<dbReference type="InterPro" id="IPR020843">
    <property type="entry name" value="ER"/>
</dbReference>
<reference evidence="5" key="1">
    <citation type="journal article" date="2019" name="Int. J. Syst. Evol. Microbiol.">
        <title>The Global Catalogue of Microorganisms (GCM) 10K type strain sequencing project: providing services to taxonomists for standard genome sequencing and annotation.</title>
        <authorList>
            <consortium name="The Broad Institute Genomics Platform"/>
            <consortium name="The Broad Institute Genome Sequencing Center for Infectious Disease"/>
            <person name="Wu L."/>
            <person name="Ma J."/>
        </authorList>
    </citation>
    <scope>NUCLEOTIDE SEQUENCE [LARGE SCALE GENOMIC DNA]</scope>
    <source>
        <strain evidence="5">JCM 11882</strain>
    </source>
</reference>
<proteinExistence type="predicted"/>
<accession>A0ABV9PRL5</accession>
<dbReference type="Gene3D" id="3.90.180.10">
    <property type="entry name" value="Medium-chain alcohol dehydrogenases, catalytic domain"/>
    <property type="match status" value="1"/>
</dbReference>
<evidence type="ECO:0000259" key="3">
    <source>
        <dbReference type="SMART" id="SM00829"/>
    </source>
</evidence>
<dbReference type="PANTHER" id="PTHR48106">
    <property type="entry name" value="QUINONE OXIDOREDUCTASE PIG3-RELATED"/>
    <property type="match status" value="1"/>
</dbReference>
<dbReference type="EMBL" id="JBHSHP010000012">
    <property type="protein sequence ID" value="MFC4754123.1"/>
    <property type="molecule type" value="Genomic_DNA"/>
</dbReference>
<dbReference type="InterPro" id="IPR014189">
    <property type="entry name" value="Quinone_OxRdtase_PIG3"/>
</dbReference>
<protein>
    <submittedName>
        <fullName evidence="4">NAD(P)H-quinone oxidoreductase</fullName>
    </submittedName>
</protein>
<dbReference type="SMART" id="SM00829">
    <property type="entry name" value="PKS_ER"/>
    <property type="match status" value="1"/>
</dbReference>
<dbReference type="RefSeq" id="WP_344987931.1">
    <property type="nucleotide sequence ID" value="NZ_BAABCD010000002.1"/>
</dbReference>
<evidence type="ECO:0000313" key="5">
    <source>
        <dbReference type="Proteomes" id="UP001595836"/>
    </source>
</evidence>
<dbReference type="PANTHER" id="PTHR48106:SF8">
    <property type="entry name" value="OS02G0805600 PROTEIN"/>
    <property type="match status" value="1"/>
</dbReference>
<evidence type="ECO:0000256" key="1">
    <source>
        <dbReference type="ARBA" id="ARBA00022857"/>
    </source>
</evidence>
<dbReference type="SUPFAM" id="SSF51735">
    <property type="entry name" value="NAD(P)-binding Rossmann-fold domains"/>
    <property type="match status" value="1"/>
</dbReference>
<dbReference type="Pfam" id="PF08240">
    <property type="entry name" value="ADH_N"/>
    <property type="match status" value="1"/>
</dbReference>
<comment type="caution">
    <text evidence="4">The sequence shown here is derived from an EMBL/GenBank/DDBJ whole genome shotgun (WGS) entry which is preliminary data.</text>
</comment>
<dbReference type="NCBIfam" id="TIGR02824">
    <property type="entry name" value="quinone_pig3"/>
    <property type="match status" value="1"/>
</dbReference>
<dbReference type="InterPro" id="IPR011032">
    <property type="entry name" value="GroES-like_sf"/>
</dbReference>
<dbReference type="InterPro" id="IPR036291">
    <property type="entry name" value="NAD(P)-bd_dom_sf"/>
</dbReference>
<keyword evidence="5" id="KW-1185">Reference proteome</keyword>